<dbReference type="AlphaFoldDB" id="A0A0J6S854"/>
<accession>A0A0J6S854</accession>
<evidence type="ECO:0000313" key="2">
    <source>
        <dbReference type="Proteomes" id="UP000035929"/>
    </source>
</evidence>
<evidence type="ECO:0000313" key="1">
    <source>
        <dbReference type="EMBL" id="KMO29832.1"/>
    </source>
</evidence>
<protein>
    <submittedName>
        <fullName evidence="1">Uncharacterized protein</fullName>
    </submittedName>
</protein>
<comment type="caution">
    <text evidence="1">The sequence shown here is derived from an EMBL/GenBank/DDBJ whole genome shotgun (WGS) entry which is preliminary data.</text>
</comment>
<proteinExistence type="predicted"/>
<gene>
    <name evidence="1" type="ORF">VP06_23515</name>
</gene>
<dbReference type="EMBL" id="LABX01000193">
    <property type="protein sequence ID" value="KMO29832.1"/>
    <property type="molecule type" value="Genomic_DNA"/>
</dbReference>
<name>A0A0J6S854_9HYPH</name>
<sequence>MAVYRVLNQLVLPEDEFRVAGASILETIDSLDNGPEGMDDDMTEWVPVGRGLPLTVMIRHVYTGRFPETGFFSSTGRDIAVVSGVKDYDIFAASARALNFIATETAPHAHLDGPDAFSQGTALVTYSPAVLTSSVTVSVELAVSTFPQSFLSSLSAAFGSLAGLPILMPYAGYLLGAGQVMRIAGDIGHALFDGPVFGLTDRLEFEIAGARRPRADFRILAPATLRAERYEYRDAPSGRGLFDKETHRPYAGNEPYIVLSLDGRERPELKDFAPTVASAAVLQRFFQVKDGQQAAVDAVVEGLRLVSDLKYRARADELKKQMAAVGDDAARKKKIVDELAAVTKNIQQPELRP</sequence>
<reference evidence="1 2" key="1">
    <citation type="submission" date="2015-03" db="EMBL/GenBank/DDBJ databases">
        <title>Genome sequencing of Methylobacterium aquaticum DSM16371 type strain.</title>
        <authorList>
            <person name="Chaudhry V."/>
            <person name="Patil P.B."/>
        </authorList>
    </citation>
    <scope>NUCLEOTIDE SEQUENCE [LARGE SCALE GENOMIC DNA]</scope>
    <source>
        <strain evidence="1 2">DSM 16371</strain>
    </source>
</reference>
<organism evidence="1 2">
    <name type="scientific">Methylobacterium aquaticum</name>
    <dbReference type="NCBI Taxonomy" id="270351"/>
    <lineage>
        <taxon>Bacteria</taxon>
        <taxon>Pseudomonadati</taxon>
        <taxon>Pseudomonadota</taxon>
        <taxon>Alphaproteobacteria</taxon>
        <taxon>Hyphomicrobiales</taxon>
        <taxon>Methylobacteriaceae</taxon>
        <taxon>Methylobacterium</taxon>
    </lineage>
</organism>
<dbReference type="PATRIC" id="fig|270351.6.peg.2604"/>
<dbReference type="Proteomes" id="UP000035929">
    <property type="component" value="Unassembled WGS sequence"/>
</dbReference>
<dbReference type="OrthoDB" id="5117805at2"/>